<dbReference type="InterPro" id="IPR016024">
    <property type="entry name" value="ARM-type_fold"/>
</dbReference>
<feature type="compositionally biased region" description="Low complexity" evidence="3">
    <location>
        <begin position="1449"/>
        <end position="1460"/>
    </location>
</feature>
<feature type="region of interest" description="Disordered" evidence="3">
    <location>
        <begin position="1642"/>
        <end position="1782"/>
    </location>
</feature>
<gene>
    <name evidence="6" type="ORF">MCUN1_002769</name>
</gene>
<feature type="region of interest" description="Disordered" evidence="3">
    <location>
        <begin position="52"/>
        <end position="92"/>
    </location>
</feature>
<organism evidence="6 7">
    <name type="scientific">Malassezia cuniculi</name>
    <dbReference type="NCBI Taxonomy" id="948313"/>
    <lineage>
        <taxon>Eukaryota</taxon>
        <taxon>Fungi</taxon>
        <taxon>Dikarya</taxon>
        <taxon>Basidiomycota</taxon>
        <taxon>Ustilaginomycotina</taxon>
        <taxon>Malasseziomycetes</taxon>
        <taxon>Malasseziales</taxon>
        <taxon>Malasseziaceae</taxon>
        <taxon>Malassezia</taxon>
    </lineage>
</organism>
<dbReference type="PANTHER" id="PTHR47102">
    <property type="entry name" value="PROTEIN BNI1"/>
    <property type="match status" value="1"/>
</dbReference>
<dbReference type="InterPro" id="IPR010473">
    <property type="entry name" value="GTPase-bd"/>
</dbReference>
<feature type="region of interest" description="Disordered" evidence="3">
    <location>
        <begin position="1"/>
        <end position="40"/>
    </location>
</feature>
<sequence length="1782" mass="192839">MDSLFGRKKRTRALEAEARRSDPPEIIPAPAAAPDGATWNPASAGSVRIVNASSPRSSISSVGQPVPSTPKPKVIAPPSAPVASPMAATGTPRDVGAQTLRQALLTRMNDLKDMRPPDQEVERMFADLMDRRDLLGGGSVPSTDASSNMLSFSIDKKWTLVYNDLLTEQQASRERDKTRRVQPMPSPGSQTSASTMVLMRNSPEWFIKKFMDGTVTAKHIESLAVTLRTCAIGWLQSFVEAKGTPVLASYLTALHARPNPTDADLALEYEVLKAFRSLFNSKPGAHDALQHPKCINGIAHSLISPQLSTRKQAADILLFLCHWERPSGHQLVLQGLDDLRSTTSGAGRFDAWFAALETALEGRGRMGSLVGASDEVRRLQLAGTPESGLTEYVINNMFLINAIVNSDIVERLNVRVHLRNQMVAANLPRIMEKMKALRSPDLDMQLSVYEKGAEADQEEVLESFQREVMSDMSDPREVVDVLLSRIDGSRARDHFLSALQHLLLIHSDEKELNHYYQLIDSMVTSVVMDRSGAAERGDLSSLLGMSVDNVLNRFSDQDLLLRVQQDLHAARTELQRRGDECERLQSLVDQSAGGLVGQLQAQIAELQQELDNARNNNSALQNDMDEMERAYVDRILNLELELRETTATLRRRSSAASLEQVQFDRETLRDSLERQVERSRTIRKLVAAPGAPHEPLLAHMPAVERRVVSETDGEKLIGQAALSEQSDTSMLSVDTMQSDTPSLDENNEWSIQATVASGMARNADLQTRMRNVRASRMRRREGSESLAGDAAADAEVPTSAESAAASDDTRTAPEQAPQETAAPPDGVPPPPPPPPPPGILSADAVPPPPPPPPPPMPGDGAPPPPPPPPPGSAGLPQAPAGLLNAIRARGKSDEDDGKENPSSLLGIRQSYDTSGLGPVGPMIAPPAPPWGAMPAAARKNVLDMAKARTKQLQWEKLSAQHAAETVWGKEKVDEGALRSLFLDNGIFAEMEEDFRAKEVSKKAPAATRKDRKELQTHLNLATRQGIELVLKRIRSRLTASKECSPEEVAHMIIQCDSRILDQSVLTELLRYYPESETKGRLGQYKNASDEQLRLLHPADRLVVLLMTVPHLKEKVKGLLFRSRYDETVELVRDGLKKIRAGTDAIMDAPQFVTLLSLVLMLGNYLNATGIKGGAFGFRISSINKLVDTKAADGTTLLHFVERVITKYLPQVEAFQDELAAATEACRVQLNDLKRDVAELKSGNLQHKKELDRLLAENTSKRDPYTDLMLPFLRDATSDMARLNDEVQTTERQFADALRFYGEGPDPMRRGFPAPKGMSTEDFFGIFKEFLAAYRKAKTDNARISEQRAIESARRAAAEEREKEKKEAASRRDAGVDDHAVLESLLGSLRSGGGNPKRQRRRTRGGKDGRLAPPDSGIEQGSPSRVAAAMLARLQGQPKPESLSEVSSKEAAAIQQATAAARADRRRERRERNSVPVLNDIPRPPSVSSQSGSDTNEERDAEDDVFAPANDDATPRARGLGAPAPILPPHAMRDTLRAASDNPQSSAHSLIQRAASDSATVAMPSRLSDVFHVIEQSPTRAKYASSTPTDLISALGDSVYEDAPDISTATIKVLDTDSGASGMFAADVSPHELVLDAGFESEGAAGTEHDRSSVYTEASESDQTPAVATVPSTPSSSAAETAAAAAEASTAASGASAAASAAAAAAAAAAAMPPPPPQKRHVSTSAFDKPNAAPGIPPPKSPARRRSASRFPSGLEMPGELPLDMSTGTIANTPVDTPSGPNP</sequence>
<dbReference type="InterPro" id="IPR011989">
    <property type="entry name" value="ARM-like"/>
</dbReference>
<dbReference type="SMART" id="SM01139">
    <property type="entry name" value="Drf_FH3"/>
    <property type="match status" value="1"/>
</dbReference>
<dbReference type="GO" id="GO:0051016">
    <property type="term" value="P:barbed-end actin filament capping"/>
    <property type="evidence" value="ECO:0007669"/>
    <property type="project" value="TreeGrafter"/>
</dbReference>
<dbReference type="GO" id="GO:0005938">
    <property type="term" value="C:cell cortex"/>
    <property type="evidence" value="ECO:0007669"/>
    <property type="project" value="UniProtKB-ARBA"/>
</dbReference>
<dbReference type="Gene3D" id="6.10.30.50">
    <property type="match status" value="1"/>
</dbReference>
<dbReference type="GO" id="GO:0051017">
    <property type="term" value="P:actin filament bundle assembly"/>
    <property type="evidence" value="ECO:0007669"/>
    <property type="project" value="TreeGrafter"/>
</dbReference>
<evidence type="ECO:0000313" key="6">
    <source>
        <dbReference type="EMBL" id="WFD35900.1"/>
    </source>
</evidence>
<feature type="region of interest" description="Disordered" evidence="3">
    <location>
        <begin position="1435"/>
        <end position="1523"/>
    </location>
</feature>
<feature type="compositionally biased region" description="Low complexity" evidence="3">
    <location>
        <begin position="28"/>
        <end position="37"/>
    </location>
</feature>
<feature type="compositionally biased region" description="Low complexity" evidence="3">
    <location>
        <begin position="872"/>
        <end position="881"/>
    </location>
</feature>
<feature type="compositionally biased region" description="Low complexity" evidence="3">
    <location>
        <begin position="71"/>
        <end position="88"/>
    </location>
</feature>
<dbReference type="Gene3D" id="1.20.58.2220">
    <property type="entry name" value="Formin, FH2 domain"/>
    <property type="match status" value="1"/>
</dbReference>
<feature type="region of interest" description="Disordered" evidence="3">
    <location>
        <begin position="169"/>
        <end position="193"/>
    </location>
</feature>
<dbReference type="GO" id="GO:0015629">
    <property type="term" value="C:actin cytoskeleton"/>
    <property type="evidence" value="ECO:0007669"/>
    <property type="project" value="UniProtKB-ARBA"/>
</dbReference>
<dbReference type="Proteomes" id="UP001219933">
    <property type="component" value="Chromosome 4"/>
</dbReference>
<proteinExistence type="inferred from homology"/>
<feature type="compositionally biased region" description="Polar residues" evidence="3">
    <location>
        <begin position="1652"/>
        <end position="1662"/>
    </location>
</feature>
<dbReference type="InterPro" id="IPR014768">
    <property type="entry name" value="GBD/FH3_dom"/>
</dbReference>
<dbReference type="InterPro" id="IPR015425">
    <property type="entry name" value="FH2_Formin"/>
</dbReference>
<comment type="similarity">
    <text evidence="1">Belongs to the formin homology family. BNI1 subfamily.</text>
</comment>
<feature type="compositionally biased region" description="Acidic residues" evidence="3">
    <location>
        <begin position="1494"/>
        <end position="1504"/>
    </location>
</feature>
<feature type="domain" description="FH2" evidence="5">
    <location>
        <begin position="939"/>
        <end position="1359"/>
    </location>
</feature>
<dbReference type="PROSITE" id="PS51232">
    <property type="entry name" value="GBD_FH3"/>
    <property type="match status" value="1"/>
</dbReference>
<feature type="compositionally biased region" description="Basic residues" evidence="3">
    <location>
        <begin position="1"/>
        <end position="11"/>
    </location>
</feature>
<dbReference type="SUPFAM" id="SSF101447">
    <property type="entry name" value="Formin homology 2 domain (FH2 domain)"/>
    <property type="match status" value="1"/>
</dbReference>
<accession>A0AAF0EVN3</accession>
<protein>
    <recommendedName>
        <fullName evidence="8">Cytokinesis protein sepA</fullName>
    </recommendedName>
</protein>
<dbReference type="SMART" id="SM01140">
    <property type="entry name" value="Drf_GBD"/>
    <property type="match status" value="1"/>
</dbReference>
<dbReference type="InterPro" id="IPR010472">
    <property type="entry name" value="FH3_dom"/>
</dbReference>
<feature type="coiled-coil region" evidence="2">
    <location>
        <begin position="596"/>
        <end position="630"/>
    </location>
</feature>
<dbReference type="PANTHER" id="PTHR47102:SF2">
    <property type="entry name" value="PROTEIN BNI1"/>
    <property type="match status" value="1"/>
</dbReference>
<dbReference type="Gene3D" id="1.25.10.10">
    <property type="entry name" value="Leucine-rich Repeat Variant"/>
    <property type="match status" value="1"/>
</dbReference>
<evidence type="ECO:0000313" key="7">
    <source>
        <dbReference type="Proteomes" id="UP001219933"/>
    </source>
</evidence>
<feature type="compositionally biased region" description="Low complexity" evidence="3">
    <location>
        <begin position="1663"/>
        <end position="1710"/>
    </location>
</feature>
<dbReference type="InterPro" id="IPR042201">
    <property type="entry name" value="FH2_Formin_sf"/>
</dbReference>
<dbReference type="SMART" id="SM00498">
    <property type="entry name" value="FH2"/>
    <property type="match status" value="1"/>
</dbReference>
<feature type="region of interest" description="Disordered" evidence="3">
    <location>
        <begin position="723"/>
        <end position="747"/>
    </location>
</feature>
<feature type="compositionally biased region" description="Pro residues" evidence="3">
    <location>
        <begin position="845"/>
        <end position="871"/>
    </location>
</feature>
<dbReference type="GO" id="GO:0043332">
    <property type="term" value="C:mating projection tip"/>
    <property type="evidence" value="ECO:0007669"/>
    <property type="project" value="TreeGrafter"/>
</dbReference>
<feature type="compositionally biased region" description="Pro residues" evidence="3">
    <location>
        <begin position="825"/>
        <end position="838"/>
    </location>
</feature>
<reference evidence="6" key="1">
    <citation type="submission" date="2023-03" db="EMBL/GenBank/DDBJ databases">
        <title>Mating type loci evolution in Malassezia.</title>
        <authorList>
            <person name="Coelho M.A."/>
        </authorList>
    </citation>
    <scope>NUCLEOTIDE SEQUENCE</scope>
    <source>
        <strain evidence="6">CBS 11721</strain>
    </source>
</reference>
<feature type="coiled-coil region" evidence="2">
    <location>
        <begin position="1229"/>
        <end position="1292"/>
    </location>
</feature>
<dbReference type="GO" id="GO:0032153">
    <property type="term" value="C:cell division site"/>
    <property type="evidence" value="ECO:0007669"/>
    <property type="project" value="UniProtKB-ARBA"/>
</dbReference>
<evidence type="ECO:0000259" key="4">
    <source>
        <dbReference type="PROSITE" id="PS51232"/>
    </source>
</evidence>
<evidence type="ECO:0008006" key="8">
    <source>
        <dbReference type="Google" id="ProtNLM"/>
    </source>
</evidence>
<feature type="region of interest" description="Disordered" evidence="3">
    <location>
        <begin position="760"/>
        <end position="911"/>
    </location>
</feature>
<feature type="compositionally biased region" description="Basic residues" evidence="3">
    <location>
        <begin position="770"/>
        <end position="779"/>
    </location>
</feature>
<dbReference type="GO" id="GO:1903475">
    <property type="term" value="P:mitotic actomyosin contractile ring assembly"/>
    <property type="evidence" value="ECO:0007669"/>
    <property type="project" value="TreeGrafter"/>
</dbReference>
<evidence type="ECO:0000256" key="2">
    <source>
        <dbReference type="SAM" id="Coils"/>
    </source>
</evidence>
<feature type="compositionally biased region" description="Polar residues" evidence="3">
    <location>
        <begin position="52"/>
        <end position="63"/>
    </location>
</feature>
<dbReference type="InterPro" id="IPR051661">
    <property type="entry name" value="Actin_filament_regulator"/>
</dbReference>
<feature type="domain" description="GBD/FH3" evidence="4">
    <location>
        <begin position="113"/>
        <end position="534"/>
    </location>
</feature>
<keyword evidence="2" id="KW-0175">Coiled coil</keyword>
<feature type="compositionally biased region" description="Basic and acidic residues" evidence="3">
    <location>
        <begin position="12"/>
        <end position="23"/>
    </location>
</feature>
<feature type="compositionally biased region" description="Basic and acidic residues" evidence="3">
    <location>
        <begin position="1354"/>
        <end position="1380"/>
    </location>
</feature>
<evidence type="ECO:0000256" key="1">
    <source>
        <dbReference type="ARBA" id="ARBA00037935"/>
    </source>
</evidence>
<keyword evidence="7" id="KW-1185">Reference proteome</keyword>
<dbReference type="PROSITE" id="PS51444">
    <property type="entry name" value="FH2"/>
    <property type="match status" value="1"/>
</dbReference>
<dbReference type="Gene3D" id="1.10.238.150">
    <property type="entry name" value="Formin, FH3 diaphanous domain"/>
    <property type="match status" value="1"/>
</dbReference>
<feature type="compositionally biased region" description="Basic and acidic residues" evidence="3">
    <location>
        <begin position="1461"/>
        <end position="1472"/>
    </location>
</feature>
<dbReference type="GO" id="GO:0003779">
    <property type="term" value="F:actin binding"/>
    <property type="evidence" value="ECO:0007669"/>
    <property type="project" value="InterPro"/>
</dbReference>
<name>A0AAF0EVN3_9BASI</name>
<evidence type="ECO:0000259" key="5">
    <source>
        <dbReference type="PROSITE" id="PS51444"/>
    </source>
</evidence>
<feature type="compositionally biased region" description="Polar residues" evidence="3">
    <location>
        <begin position="1765"/>
        <end position="1775"/>
    </location>
</feature>
<feature type="compositionally biased region" description="Low complexity" evidence="3">
    <location>
        <begin position="798"/>
        <end position="824"/>
    </location>
</feature>
<evidence type="ECO:0000256" key="3">
    <source>
        <dbReference type="SAM" id="MobiDB-lite"/>
    </source>
</evidence>
<dbReference type="Pfam" id="PF06367">
    <property type="entry name" value="Drf_FH3"/>
    <property type="match status" value="1"/>
</dbReference>
<feature type="region of interest" description="Disordered" evidence="3">
    <location>
        <begin position="1354"/>
        <end position="1421"/>
    </location>
</feature>
<dbReference type="GO" id="GO:0031267">
    <property type="term" value="F:small GTPase binding"/>
    <property type="evidence" value="ECO:0007669"/>
    <property type="project" value="InterPro"/>
</dbReference>
<dbReference type="Pfam" id="PF06371">
    <property type="entry name" value="Drf_GBD"/>
    <property type="match status" value="1"/>
</dbReference>
<dbReference type="Pfam" id="PF02181">
    <property type="entry name" value="FH2"/>
    <property type="match status" value="1"/>
</dbReference>
<dbReference type="SUPFAM" id="SSF48371">
    <property type="entry name" value="ARM repeat"/>
    <property type="match status" value="1"/>
</dbReference>
<dbReference type="EMBL" id="CP119880">
    <property type="protein sequence ID" value="WFD35900.1"/>
    <property type="molecule type" value="Genomic_DNA"/>
</dbReference>